<dbReference type="OrthoDB" id="3064381at2759"/>
<keyword evidence="3" id="KW-1185">Reference proteome</keyword>
<feature type="compositionally biased region" description="Low complexity" evidence="1">
    <location>
        <begin position="50"/>
        <end position="76"/>
    </location>
</feature>
<feature type="compositionally biased region" description="Polar residues" evidence="1">
    <location>
        <begin position="139"/>
        <end position="164"/>
    </location>
</feature>
<evidence type="ECO:0000313" key="2">
    <source>
        <dbReference type="EMBL" id="PPR08113.1"/>
    </source>
</evidence>
<proteinExistence type="predicted"/>
<feature type="non-terminal residue" evidence="2">
    <location>
        <position position="1"/>
    </location>
</feature>
<feature type="compositionally biased region" description="Polar residues" evidence="1">
    <location>
        <begin position="32"/>
        <end position="49"/>
    </location>
</feature>
<feature type="compositionally biased region" description="Low complexity" evidence="1">
    <location>
        <begin position="91"/>
        <end position="114"/>
    </location>
</feature>
<dbReference type="AlphaFoldDB" id="A0A409YYW5"/>
<organism evidence="2 3">
    <name type="scientific">Panaeolus cyanescens</name>
    <dbReference type="NCBI Taxonomy" id="181874"/>
    <lineage>
        <taxon>Eukaryota</taxon>
        <taxon>Fungi</taxon>
        <taxon>Dikarya</taxon>
        <taxon>Basidiomycota</taxon>
        <taxon>Agaricomycotina</taxon>
        <taxon>Agaricomycetes</taxon>
        <taxon>Agaricomycetidae</taxon>
        <taxon>Agaricales</taxon>
        <taxon>Agaricineae</taxon>
        <taxon>Galeropsidaceae</taxon>
        <taxon>Panaeolus</taxon>
    </lineage>
</organism>
<dbReference type="EMBL" id="NHTK01000155">
    <property type="protein sequence ID" value="PPR08113.1"/>
    <property type="molecule type" value="Genomic_DNA"/>
</dbReference>
<feature type="region of interest" description="Disordered" evidence="1">
    <location>
        <begin position="1"/>
        <end position="170"/>
    </location>
</feature>
<evidence type="ECO:0008006" key="4">
    <source>
        <dbReference type="Google" id="ProtNLM"/>
    </source>
</evidence>
<feature type="compositionally biased region" description="Polar residues" evidence="1">
    <location>
        <begin position="77"/>
        <end position="90"/>
    </location>
</feature>
<name>A0A409YYW5_9AGAR</name>
<comment type="caution">
    <text evidence="2">The sequence shown here is derived from an EMBL/GenBank/DDBJ whole genome shotgun (WGS) entry which is preliminary data.</text>
</comment>
<dbReference type="InParanoid" id="A0A409YYW5"/>
<dbReference type="Proteomes" id="UP000284842">
    <property type="component" value="Unassembled WGS sequence"/>
</dbReference>
<evidence type="ECO:0000313" key="3">
    <source>
        <dbReference type="Proteomes" id="UP000284842"/>
    </source>
</evidence>
<feature type="region of interest" description="Disordered" evidence="1">
    <location>
        <begin position="189"/>
        <end position="212"/>
    </location>
</feature>
<accession>A0A409YYW5</accession>
<gene>
    <name evidence="2" type="ORF">CVT24_010574</name>
</gene>
<dbReference type="Gene3D" id="2.60.120.650">
    <property type="entry name" value="Cupin"/>
    <property type="match status" value="1"/>
</dbReference>
<dbReference type="SUPFAM" id="SSF51197">
    <property type="entry name" value="Clavaminate synthase-like"/>
    <property type="match status" value="1"/>
</dbReference>
<protein>
    <recommendedName>
        <fullName evidence="4">JmjC domain-containing protein</fullName>
    </recommendedName>
</protein>
<sequence length="843" mass="92171">SDPQIQSHSPSPPQTTTPSLSANLLPHPYPNHAQSSLPPFSSQLTSPGVTSSNLTTSQLTSPGVTSSNSTTSQLTSPDSTTSQQLTSPGITSSDSTTSQLTSPDSTTSQQLTSPGITSSNSTASTESQPLIDASPPRFPSNTTSPDVSPNTSLGPKLQDSTLDPSTIGGPRRSAVKALERILSVTGSGKASTLSIKNAPKPNKRKADNNEPGVQLANGHAIEVIDVDAFVALRDPVGIAPVRLTRRHEEPLNVDIPVQRIVSAEPLIAYDIAGNSHEFYPPAHYDDYISRLKTIANRAKESYVDERPKHVSGTGSVFHRMSFGEFSKANWGRKRSGFDTKNLQDIVPLFRPISIQDYSIKPPPDHSNTHATSSPIPSTPVVLTGTMQQVLENASLGSNRKVLNALDLPISGTLATPSVLSSDFFAWEAMKGINQHLDFLSYPTSDMSWYLAALEGAVTFFHIDSDGLATGINVEYGKKLWAIMTPRSSIGPCNLKGLTNDEFSLDEVGDLQDMDIEMVVLRATDGILMGPNTLHAAYSITDCICKGFHFYSPSLLLRTAAGMINTFILSSFISNTHHDSTRSLLLRMLAFNFAEHIEKRFGSCEFDKFHLIDITDWKGLSALLTLCNLAILSNVLDFRTYLGPNQPDDSSPTPKHINDMELFDSNHISWAERIAICDARGKAWTILVGVMACCKITSIQQTSSQQSSTYEISNLPLLHLARQLVAIGSLKRSAVKSKLDGAPHCTVDLLIRQLDNVACWRSELQKLYTCQELITLDCTQTSFTGEEGYSIQWKNTLHDWYAEQKMDRSEDTSFMDEGITNFDRKFLTRDLNSSRPTKRAKFAV</sequence>
<reference evidence="2 3" key="1">
    <citation type="journal article" date="2018" name="Evol. Lett.">
        <title>Horizontal gene cluster transfer increased hallucinogenic mushroom diversity.</title>
        <authorList>
            <person name="Reynolds H.T."/>
            <person name="Vijayakumar V."/>
            <person name="Gluck-Thaler E."/>
            <person name="Korotkin H.B."/>
            <person name="Matheny P.B."/>
            <person name="Slot J.C."/>
        </authorList>
    </citation>
    <scope>NUCLEOTIDE SEQUENCE [LARGE SCALE GENOMIC DNA]</scope>
    <source>
        <strain evidence="2 3">2629</strain>
    </source>
</reference>
<feature type="compositionally biased region" description="Polar residues" evidence="1">
    <location>
        <begin position="115"/>
        <end position="128"/>
    </location>
</feature>
<evidence type="ECO:0000256" key="1">
    <source>
        <dbReference type="SAM" id="MobiDB-lite"/>
    </source>
</evidence>